<dbReference type="Proteomes" id="UP001597438">
    <property type="component" value="Unassembled WGS sequence"/>
</dbReference>
<keyword evidence="3" id="KW-1185">Reference proteome</keyword>
<evidence type="ECO:0000259" key="1">
    <source>
        <dbReference type="Pfam" id="PF12706"/>
    </source>
</evidence>
<reference evidence="3" key="1">
    <citation type="journal article" date="2019" name="Int. J. Syst. Evol. Microbiol.">
        <title>The Global Catalogue of Microorganisms (GCM) 10K type strain sequencing project: providing services to taxonomists for standard genome sequencing and annotation.</title>
        <authorList>
            <consortium name="The Broad Institute Genomics Platform"/>
            <consortium name="The Broad Institute Genome Sequencing Center for Infectious Disease"/>
            <person name="Wu L."/>
            <person name="Ma J."/>
        </authorList>
    </citation>
    <scope>NUCLEOTIDE SEQUENCE [LARGE SCALE GENOMIC DNA]</scope>
    <source>
        <strain evidence="3">KCTC 52925</strain>
    </source>
</reference>
<evidence type="ECO:0000313" key="2">
    <source>
        <dbReference type="EMBL" id="MFD2831763.1"/>
    </source>
</evidence>
<dbReference type="InterPro" id="IPR024884">
    <property type="entry name" value="NAPE-PLD"/>
</dbReference>
<dbReference type="EMBL" id="JBHUOJ010000001">
    <property type="protein sequence ID" value="MFD2831763.1"/>
    <property type="molecule type" value="Genomic_DNA"/>
</dbReference>
<gene>
    <name evidence="2" type="ORF">ACFSYS_00595</name>
</gene>
<dbReference type="Pfam" id="PF12706">
    <property type="entry name" value="Lactamase_B_2"/>
    <property type="match status" value="1"/>
</dbReference>
<dbReference type="PANTHER" id="PTHR15032">
    <property type="entry name" value="N-ACYL-PHOSPHATIDYLETHANOLAMINE-HYDROLYZING PHOSPHOLIPASE D"/>
    <property type="match status" value="1"/>
</dbReference>
<dbReference type="PIRSF" id="PIRSF038896">
    <property type="entry name" value="NAPE-PLD"/>
    <property type="match status" value="1"/>
</dbReference>
<dbReference type="RefSeq" id="WP_251741589.1">
    <property type="nucleotide sequence ID" value="NZ_JBHUOJ010000001.1"/>
</dbReference>
<name>A0ABW5X2Z7_9FLAO</name>
<dbReference type="Gene3D" id="3.60.15.10">
    <property type="entry name" value="Ribonuclease Z/Hydroxyacylglutathione hydrolase-like"/>
    <property type="match status" value="1"/>
</dbReference>
<feature type="domain" description="Metallo-beta-lactamase" evidence="1">
    <location>
        <begin position="116"/>
        <end position="312"/>
    </location>
</feature>
<proteinExistence type="predicted"/>
<dbReference type="InterPro" id="IPR036866">
    <property type="entry name" value="RibonucZ/Hydroxyglut_hydro"/>
</dbReference>
<dbReference type="SUPFAM" id="SSF56281">
    <property type="entry name" value="Metallo-hydrolase/oxidoreductase"/>
    <property type="match status" value="1"/>
</dbReference>
<comment type="caution">
    <text evidence="2">The sequence shown here is derived from an EMBL/GenBank/DDBJ whole genome shotgun (WGS) entry which is preliminary data.</text>
</comment>
<organism evidence="2 3">
    <name type="scientific">Christiangramia antarctica</name>
    <dbReference type="NCBI Taxonomy" id="2058158"/>
    <lineage>
        <taxon>Bacteria</taxon>
        <taxon>Pseudomonadati</taxon>
        <taxon>Bacteroidota</taxon>
        <taxon>Flavobacteriia</taxon>
        <taxon>Flavobacteriales</taxon>
        <taxon>Flavobacteriaceae</taxon>
        <taxon>Christiangramia</taxon>
    </lineage>
</organism>
<dbReference type="PANTHER" id="PTHR15032:SF4">
    <property type="entry name" value="N-ACYL-PHOSPHATIDYLETHANOLAMINE-HYDROLYZING PHOSPHOLIPASE D"/>
    <property type="match status" value="1"/>
</dbReference>
<sequence>MLLVFIVITIIGVFLFMQLSPEFGGKISDDQEETFKASSQYSEGKFHNPGNVRMEMSFSKMTKIAKAYFNPQENTVPENSMPIVRNDAAEINNYAGPARLVWFGHSAFLLQIDAKNILIDPMFGDVPSPHPWLGTKRFSDGLPIEIQQLPKIDAVLFSHDHYDHLDYGSIKKIKDKVAHFYVPLGLGAHLKAWEVPEDQITEMDWWDTTSFKDLKIIAAPAQHFSGRGFGDRDNTLWASWIIQGKTDNIYFSGDSGYGDHFKQIGATYGPFDFAMIECGQYNKHWKEIHMMPEESAQAAKDVNARVAMPIHWAAFKLALHPWTDPVVRFLEKAKELNLKVVTPKIGEKIIIKEPAKVQKWW</sequence>
<dbReference type="InterPro" id="IPR001279">
    <property type="entry name" value="Metallo-B-lactamas"/>
</dbReference>
<protein>
    <submittedName>
        <fullName evidence="2">MBL fold metallo-hydrolase</fullName>
    </submittedName>
</protein>
<evidence type="ECO:0000313" key="3">
    <source>
        <dbReference type="Proteomes" id="UP001597438"/>
    </source>
</evidence>
<accession>A0ABW5X2Z7</accession>